<reference evidence="1 2" key="1">
    <citation type="submission" date="2019-05" db="EMBL/GenBank/DDBJ databases">
        <title>Another draft genome of Portunus trituberculatus and its Hox gene families provides insights of decapod evolution.</title>
        <authorList>
            <person name="Jeong J.-H."/>
            <person name="Song I."/>
            <person name="Kim S."/>
            <person name="Choi T."/>
            <person name="Kim D."/>
            <person name="Ryu S."/>
            <person name="Kim W."/>
        </authorList>
    </citation>
    <scope>NUCLEOTIDE SEQUENCE [LARGE SCALE GENOMIC DNA]</scope>
    <source>
        <tissue evidence="1">Muscle</tissue>
    </source>
</reference>
<evidence type="ECO:0000313" key="2">
    <source>
        <dbReference type="Proteomes" id="UP000324222"/>
    </source>
</evidence>
<organism evidence="1 2">
    <name type="scientific">Portunus trituberculatus</name>
    <name type="common">Swimming crab</name>
    <name type="synonym">Neptunus trituberculatus</name>
    <dbReference type="NCBI Taxonomy" id="210409"/>
    <lineage>
        <taxon>Eukaryota</taxon>
        <taxon>Metazoa</taxon>
        <taxon>Ecdysozoa</taxon>
        <taxon>Arthropoda</taxon>
        <taxon>Crustacea</taxon>
        <taxon>Multicrustacea</taxon>
        <taxon>Malacostraca</taxon>
        <taxon>Eumalacostraca</taxon>
        <taxon>Eucarida</taxon>
        <taxon>Decapoda</taxon>
        <taxon>Pleocyemata</taxon>
        <taxon>Brachyura</taxon>
        <taxon>Eubrachyura</taxon>
        <taxon>Portunoidea</taxon>
        <taxon>Portunidae</taxon>
        <taxon>Portuninae</taxon>
        <taxon>Portunus</taxon>
    </lineage>
</organism>
<evidence type="ECO:0000313" key="1">
    <source>
        <dbReference type="EMBL" id="MPC38834.1"/>
    </source>
</evidence>
<sequence length="59" mass="6349">MAPSPTVHTSRPVSNSFCSYSLRAAQLCVNGMKAALNCVEAVPSLRQMLEPLEEQGWAA</sequence>
<proteinExistence type="predicted"/>
<name>A0A5B7F2J7_PORTR</name>
<protein>
    <submittedName>
        <fullName evidence="1">Uncharacterized protein</fullName>
    </submittedName>
</protein>
<dbReference type="EMBL" id="VSRR010004185">
    <property type="protein sequence ID" value="MPC38834.1"/>
    <property type="molecule type" value="Genomic_DNA"/>
</dbReference>
<accession>A0A5B7F2J7</accession>
<keyword evidence="2" id="KW-1185">Reference proteome</keyword>
<comment type="caution">
    <text evidence="1">The sequence shown here is derived from an EMBL/GenBank/DDBJ whole genome shotgun (WGS) entry which is preliminary data.</text>
</comment>
<gene>
    <name evidence="1" type="ORF">E2C01_032350</name>
</gene>
<dbReference type="Proteomes" id="UP000324222">
    <property type="component" value="Unassembled WGS sequence"/>
</dbReference>
<dbReference type="AlphaFoldDB" id="A0A5B7F2J7"/>